<evidence type="ECO:0000313" key="2">
    <source>
        <dbReference type="Proteomes" id="UP001060215"/>
    </source>
</evidence>
<protein>
    <submittedName>
        <fullName evidence="1">tRNA N6-adenosine threonylcarbamoyltransferase</fullName>
    </submittedName>
</protein>
<sequence>MLCCCCVMDFERGAKEEVATVAVRVLSQLWKKPIVAVNHCVAHIEMGRVVTGVDDPVVLYGRYRIFGETIDIAVGNCLDWFARVLTLSNDPSPGYNIEQLAKKGEKFIDLPYVVKGMDVSFSGILSYLEGTAEEKLQNNECTPADLCYSLQETVFPMLVEITERAMAHCDKKDVLIVGGVGCNERLQEMMRIMCSERGGRLFATDDRYCIDNGAMIAYTGLLAYANGMSTPLEESTFTQRFRTDEVLAIWREKMELSNGLMEKSTYMFQVDFEVDSDANGEVVGNSVDVEYRAGDENGMGGNSVEELFQQNQDDKVTQVLSGKEMIPVDEPQAPVEEPCLNQEFESEAEAHAFYNAYATRVGFVIRVSKLSRSRHDGSAIGRALVCNKEGFRMPDKREKIVRQRTETRVGCRAMILVRKVSSGKWVVTKFVKEHTHPLTPGKGRRDLVYDQCPNERNKIRELSQQLAIEKKRAATYKRHLEMVFEHIEEHNQSLSKKIQGIVDSNGGGETLSCVATSLSSPSQYRRRRSSQMDNNYATKKRRKDLIEEFVALQHVVSSINYACAMYIVILHAAFKKKEIRLQLPRSPHPYGKQSPVEQFSMNMGDMDYSMSTAGNVPNRADSTKTGKKGARPAEGIPTKLLEMAKNLGSFIENTNTTMVEIAHRIGYSHDLSQQRRLVNAQLLKLPMSNTQRLMAASMIVKDEDKVDLFFSLDENDKMEWLSLLLEACNLFICCSYVGLVKTGSCSLQSVYMLLLCWAALYCIRGCSLMLLDWGRLEDAGYAVGARVLELLFYQEKVNPHSHQLKLCNFGSAKMLVGIIPHLSWREGTLLNLGSSFGRWPALITFHLLLMEMLSSLVVAGREWDDGLVEFAWKLLLCFISFVTLLRLELKEEKYAVCKAILPMLQAEEDERKKRKKRKQEKAKKWNENEAAKPDKLKEKKKKKVNKDSEECVCGPTFAAEEENQ</sequence>
<name>A0ACC0G6X4_9ERIC</name>
<dbReference type="EMBL" id="CM045767">
    <property type="protein sequence ID" value="KAI7996348.1"/>
    <property type="molecule type" value="Genomic_DNA"/>
</dbReference>
<comment type="caution">
    <text evidence="1">The sequence shown here is derived from an EMBL/GenBank/DDBJ whole genome shotgun (WGS) entry which is preliminary data.</text>
</comment>
<evidence type="ECO:0000313" key="1">
    <source>
        <dbReference type="EMBL" id="KAI7996348.1"/>
    </source>
</evidence>
<reference evidence="1 2" key="1">
    <citation type="journal article" date="2022" name="Plant J.">
        <title>Chromosome-level genome of Camellia lanceoleosa provides a valuable resource for understanding genome evolution and self-incompatibility.</title>
        <authorList>
            <person name="Gong W."/>
            <person name="Xiao S."/>
            <person name="Wang L."/>
            <person name="Liao Z."/>
            <person name="Chang Y."/>
            <person name="Mo W."/>
            <person name="Hu G."/>
            <person name="Li W."/>
            <person name="Zhao G."/>
            <person name="Zhu H."/>
            <person name="Hu X."/>
            <person name="Ji K."/>
            <person name="Xiang X."/>
            <person name="Song Q."/>
            <person name="Yuan D."/>
            <person name="Jin S."/>
            <person name="Zhang L."/>
        </authorList>
    </citation>
    <scope>NUCLEOTIDE SEQUENCE [LARGE SCALE GENOMIC DNA]</scope>
    <source>
        <strain evidence="1">SQ_2022a</strain>
    </source>
</reference>
<keyword evidence="2" id="KW-1185">Reference proteome</keyword>
<organism evidence="1 2">
    <name type="scientific">Camellia lanceoleosa</name>
    <dbReference type="NCBI Taxonomy" id="1840588"/>
    <lineage>
        <taxon>Eukaryota</taxon>
        <taxon>Viridiplantae</taxon>
        <taxon>Streptophyta</taxon>
        <taxon>Embryophyta</taxon>
        <taxon>Tracheophyta</taxon>
        <taxon>Spermatophyta</taxon>
        <taxon>Magnoliopsida</taxon>
        <taxon>eudicotyledons</taxon>
        <taxon>Gunneridae</taxon>
        <taxon>Pentapetalae</taxon>
        <taxon>asterids</taxon>
        <taxon>Ericales</taxon>
        <taxon>Theaceae</taxon>
        <taxon>Camellia</taxon>
    </lineage>
</organism>
<proteinExistence type="predicted"/>
<dbReference type="Proteomes" id="UP001060215">
    <property type="component" value="Chromosome 10"/>
</dbReference>
<accession>A0ACC0G6X4</accession>
<gene>
    <name evidence="1" type="ORF">LOK49_LG10G01255</name>
</gene>